<organism evidence="1 2">
    <name type="scientific">Botryobasidium botryosum (strain FD-172 SS1)</name>
    <dbReference type="NCBI Taxonomy" id="930990"/>
    <lineage>
        <taxon>Eukaryota</taxon>
        <taxon>Fungi</taxon>
        <taxon>Dikarya</taxon>
        <taxon>Basidiomycota</taxon>
        <taxon>Agaricomycotina</taxon>
        <taxon>Agaricomycetes</taxon>
        <taxon>Cantharellales</taxon>
        <taxon>Botryobasidiaceae</taxon>
        <taxon>Botryobasidium</taxon>
    </lineage>
</organism>
<dbReference type="InParanoid" id="A0A067LR60"/>
<evidence type="ECO:0000313" key="1">
    <source>
        <dbReference type="EMBL" id="KDQ05469.1"/>
    </source>
</evidence>
<gene>
    <name evidence="1" type="ORF">BOTBODRAFT_182550</name>
</gene>
<reference evidence="2" key="1">
    <citation type="journal article" date="2014" name="Proc. Natl. Acad. Sci. U.S.A.">
        <title>Extensive sampling of basidiomycete genomes demonstrates inadequacy of the white-rot/brown-rot paradigm for wood decay fungi.</title>
        <authorList>
            <person name="Riley R."/>
            <person name="Salamov A.A."/>
            <person name="Brown D.W."/>
            <person name="Nagy L.G."/>
            <person name="Floudas D."/>
            <person name="Held B.W."/>
            <person name="Levasseur A."/>
            <person name="Lombard V."/>
            <person name="Morin E."/>
            <person name="Otillar R."/>
            <person name="Lindquist E.A."/>
            <person name="Sun H."/>
            <person name="LaButti K.M."/>
            <person name="Schmutz J."/>
            <person name="Jabbour D."/>
            <person name="Luo H."/>
            <person name="Baker S.E."/>
            <person name="Pisabarro A.G."/>
            <person name="Walton J.D."/>
            <person name="Blanchette R.A."/>
            <person name="Henrissat B."/>
            <person name="Martin F."/>
            <person name="Cullen D."/>
            <person name="Hibbett D.S."/>
            <person name="Grigoriev I.V."/>
        </authorList>
    </citation>
    <scope>NUCLEOTIDE SEQUENCE [LARGE SCALE GENOMIC DNA]</scope>
    <source>
        <strain evidence="2">FD-172 SS1</strain>
    </source>
</reference>
<dbReference type="Proteomes" id="UP000027195">
    <property type="component" value="Unassembled WGS sequence"/>
</dbReference>
<evidence type="ECO:0000313" key="2">
    <source>
        <dbReference type="Proteomes" id="UP000027195"/>
    </source>
</evidence>
<accession>A0A067LR60</accession>
<dbReference type="HOGENOM" id="CLU_2222820_0_0_1"/>
<sequence length="106" mass="11723">MASTEASPPIQNPPLAKVDLPLAYRFSRLLHFTKAAVINHNRADPASSLPRSVKIFLSNALGKGFQTISELWHTFGPSVSAFDETRASKEVRLLHTYGYEHGLSVF</sequence>
<name>A0A067LR60_BOTB1</name>
<proteinExistence type="predicted"/>
<protein>
    <submittedName>
        <fullName evidence="1">Uncharacterized protein</fullName>
    </submittedName>
</protein>
<keyword evidence="2" id="KW-1185">Reference proteome</keyword>
<dbReference type="AlphaFoldDB" id="A0A067LR60"/>
<dbReference type="EMBL" id="KL198340">
    <property type="protein sequence ID" value="KDQ05469.1"/>
    <property type="molecule type" value="Genomic_DNA"/>
</dbReference>